<evidence type="ECO:0000256" key="16">
    <source>
        <dbReference type="RuleBase" id="RU000579"/>
    </source>
</evidence>
<comment type="pathway">
    <text evidence="3 16">Amino-acid biosynthesis; L-methionine biosynthesis via de novo pathway; L-homoserine from L-aspartate: step 3/3.</text>
</comment>
<dbReference type="GO" id="GO:0050661">
    <property type="term" value="F:NADP binding"/>
    <property type="evidence" value="ECO:0007669"/>
    <property type="project" value="InterPro"/>
</dbReference>
<name>C8VZ33_DESAS</name>
<dbReference type="FunFam" id="3.30.360.10:FF:000005">
    <property type="entry name" value="Homoserine dehydrogenase"/>
    <property type="match status" value="1"/>
</dbReference>
<protein>
    <recommendedName>
        <fullName evidence="6 16">Homoserine dehydrogenase</fullName>
        <ecNumber evidence="5 16">1.1.1.3</ecNumber>
    </recommendedName>
</protein>
<accession>C8VZ33</accession>
<evidence type="ECO:0000256" key="5">
    <source>
        <dbReference type="ARBA" id="ARBA00013213"/>
    </source>
</evidence>
<evidence type="ECO:0000256" key="15">
    <source>
        <dbReference type="PIRSR" id="PIRSR000098-2"/>
    </source>
</evidence>
<dbReference type="AlphaFoldDB" id="C8VZ33"/>
<keyword evidence="7 16" id="KW-0028">Amino-acid biosynthesis</keyword>
<feature type="domain" description="ACT" evidence="18">
    <location>
        <begin position="352"/>
        <end position="430"/>
    </location>
</feature>
<reference evidence="19 20" key="1">
    <citation type="journal article" date="2009" name="Stand. Genomic Sci.">
        <title>Complete genome sequence of Desulfotomaculum acetoxidans type strain (5575).</title>
        <authorList>
            <person name="Spring S."/>
            <person name="Lapidus A."/>
            <person name="Schroder M."/>
            <person name="Gleim D."/>
            <person name="Sims D."/>
            <person name="Meincke L."/>
            <person name="Glavina Del Rio T."/>
            <person name="Tice H."/>
            <person name="Copeland A."/>
            <person name="Cheng J.F."/>
            <person name="Lucas S."/>
            <person name="Chen F."/>
            <person name="Nolan M."/>
            <person name="Bruce D."/>
            <person name="Goodwin L."/>
            <person name="Pitluck S."/>
            <person name="Ivanova N."/>
            <person name="Mavromatis K."/>
            <person name="Mikhailova N."/>
            <person name="Pati A."/>
            <person name="Chen A."/>
            <person name="Palaniappan K."/>
            <person name="Land M."/>
            <person name="Hauser L."/>
            <person name="Chang Y.J."/>
            <person name="Jeffries C.D."/>
            <person name="Chain P."/>
            <person name="Saunders E."/>
            <person name="Brettin T."/>
            <person name="Detter J.C."/>
            <person name="Goker M."/>
            <person name="Bristow J."/>
            <person name="Eisen J.A."/>
            <person name="Markowitz V."/>
            <person name="Hugenholtz P."/>
            <person name="Kyrpides N.C."/>
            <person name="Klenk H.P."/>
            <person name="Han C."/>
        </authorList>
    </citation>
    <scope>NUCLEOTIDE SEQUENCE [LARGE SCALE GENOMIC DNA]</scope>
    <source>
        <strain evidence="20">ATCC 49208 / DSM 771 / VKM B-1644</strain>
    </source>
</reference>
<dbReference type="SUPFAM" id="SSF55021">
    <property type="entry name" value="ACT-like"/>
    <property type="match status" value="1"/>
</dbReference>
<dbReference type="PANTHER" id="PTHR43331:SF1">
    <property type="entry name" value="HOMOSERINE DEHYDROGENASE"/>
    <property type="match status" value="1"/>
</dbReference>
<dbReference type="SUPFAM" id="SSF55347">
    <property type="entry name" value="Glyceraldehyde-3-phosphate dehydrogenase-like, C-terminal domain"/>
    <property type="match status" value="1"/>
</dbReference>
<evidence type="ECO:0000256" key="2">
    <source>
        <dbReference type="ARBA" id="ARBA00005056"/>
    </source>
</evidence>
<gene>
    <name evidence="19" type="ordered locus">Dtox_2114</name>
</gene>
<keyword evidence="9 15" id="KW-0521">NADP</keyword>
<dbReference type="STRING" id="485916.Dtox_2114"/>
<evidence type="ECO:0000256" key="4">
    <source>
        <dbReference type="ARBA" id="ARBA00006753"/>
    </source>
</evidence>
<evidence type="ECO:0000256" key="8">
    <source>
        <dbReference type="ARBA" id="ARBA00022697"/>
    </source>
</evidence>
<sequence>MQKSLIKVALLGAGTIGGGVYKLLNANSKIIEQRIGSQIVVSKVLERNARRCQELGMANNLIANSIDEIIDDPEIDIVIELMGGIDPAREFVIKALEKKKSVVTANKDMVALHGKELFAAAIKNKVDLLFEASVGGGIPIIRPLKQCLAANHIQEIMGIINGTTNYMLEKMSQEGLDFDLVLKEAQSKGYAEANPSSDVEGFDAARKIAILASIAFNTRVTVNDVYVEGISRITAEDIAYARELHYVVKLLGIAKEAPEGIEVRVHPVFIPEQHPLASVGDVFNAIFVKGDAVGETMFYGRGAGEMPTASAVAADVMDAARNLNNNVRGLVGCTCFEDKPIKPIGLTISKYYIRMQVADRPGVLASIAYEFGRYNVSLASVLQKNTLGDSAELVLVTHRVKEQNLRDSLDKIKLLDAIVHEVSNVIRVEGEDVKA</sequence>
<dbReference type="GO" id="GO:0009086">
    <property type="term" value="P:methionine biosynthetic process"/>
    <property type="evidence" value="ECO:0007669"/>
    <property type="project" value="UniProtKB-KW"/>
</dbReference>
<dbReference type="UniPathway" id="UPA00051">
    <property type="reaction ID" value="UER00465"/>
</dbReference>
<keyword evidence="20" id="KW-1185">Reference proteome</keyword>
<dbReference type="HOGENOM" id="CLU_009116_1_0_9"/>
<dbReference type="PROSITE" id="PS51671">
    <property type="entry name" value="ACT"/>
    <property type="match status" value="1"/>
</dbReference>
<dbReference type="OrthoDB" id="9808167at2"/>
<dbReference type="GO" id="GO:0009088">
    <property type="term" value="P:threonine biosynthetic process"/>
    <property type="evidence" value="ECO:0007669"/>
    <property type="project" value="UniProtKB-UniPathway"/>
</dbReference>
<dbReference type="KEGG" id="dae:Dtox_2114"/>
<comment type="cofactor">
    <cofactor evidence="1">
        <name>a metal cation</name>
        <dbReference type="ChEBI" id="CHEBI:25213"/>
    </cofactor>
</comment>
<evidence type="ECO:0000259" key="18">
    <source>
        <dbReference type="PROSITE" id="PS51671"/>
    </source>
</evidence>
<dbReference type="GO" id="GO:0004412">
    <property type="term" value="F:homoserine dehydrogenase activity"/>
    <property type="evidence" value="ECO:0007669"/>
    <property type="project" value="UniProtKB-EC"/>
</dbReference>
<feature type="binding site" evidence="15">
    <location>
        <position position="192"/>
    </location>
    <ligand>
        <name>L-homoserine</name>
        <dbReference type="ChEBI" id="CHEBI:57476"/>
    </ligand>
</feature>
<evidence type="ECO:0000256" key="17">
    <source>
        <dbReference type="RuleBase" id="RU004171"/>
    </source>
</evidence>
<evidence type="ECO:0000256" key="11">
    <source>
        <dbReference type="ARBA" id="ARBA00023053"/>
    </source>
</evidence>
<evidence type="ECO:0000256" key="9">
    <source>
        <dbReference type="ARBA" id="ARBA00022857"/>
    </source>
</evidence>
<dbReference type="InterPro" id="IPR001342">
    <property type="entry name" value="HDH_cat"/>
</dbReference>
<dbReference type="Gene3D" id="3.30.360.10">
    <property type="entry name" value="Dihydrodipicolinate Reductase, domain 2"/>
    <property type="match status" value="1"/>
</dbReference>
<dbReference type="UniPathway" id="UPA00050">
    <property type="reaction ID" value="UER00063"/>
</dbReference>
<dbReference type="Gene3D" id="3.30.70.260">
    <property type="match status" value="1"/>
</dbReference>
<evidence type="ECO:0000256" key="3">
    <source>
        <dbReference type="ARBA" id="ARBA00005062"/>
    </source>
</evidence>
<keyword evidence="11" id="KW-0915">Sodium</keyword>
<dbReference type="InterPro" id="IPR016204">
    <property type="entry name" value="HDH"/>
</dbReference>
<dbReference type="SUPFAM" id="SSF51735">
    <property type="entry name" value="NAD(P)-binding Rossmann-fold domains"/>
    <property type="match status" value="1"/>
</dbReference>
<dbReference type="PIRSF" id="PIRSF000098">
    <property type="entry name" value="Homoser_dehydrog"/>
    <property type="match status" value="1"/>
</dbReference>
<dbReference type="eggNOG" id="COG0460">
    <property type="taxonomic scope" value="Bacteria"/>
</dbReference>
<dbReference type="Proteomes" id="UP000002217">
    <property type="component" value="Chromosome"/>
</dbReference>
<organism evidence="19 20">
    <name type="scientific">Desulfofarcimen acetoxidans (strain ATCC 49208 / DSM 771 / KCTC 5769 / VKM B-1644 / 5575)</name>
    <name type="common">Desulfotomaculum acetoxidans</name>
    <dbReference type="NCBI Taxonomy" id="485916"/>
    <lineage>
        <taxon>Bacteria</taxon>
        <taxon>Bacillati</taxon>
        <taxon>Bacillota</taxon>
        <taxon>Clostridia</taxon>
        <taxon>Eubacteriales</taxon>
        <taxon>Peptococcaceae</taxon>
        <taxon>Desulfofarcimen</taxon>
    </lineage>
</organism>
<comment type="similarity">
    <text evidence="4 17">Belongs to the homoserine dehydrogenase family.</text>
</comment>
<evidence type="ECO:0000313" key="20">
    <source>
        <dbReference type="Proteomes" id="UP000002217"/>
    </source>
</evidence>
<evidence type="ECO:0000256" key="14">
    <source>
        <dbReference type="PIRSR" id="PIRSR000098-1"/>
    </source>
</evidence>
<evidence type="ECO:0000313" key="19">
    <source>
        <dbReference type="EMBL" id="ACV62943.1"/>
    </source>
</evidence>
<feature type="binding site" evidence="15">
    <location>
        <position position="107"/>
    </location>
    <ligand>
        <name>NADPH</name>
        <dbReference type="ChEBI" id="CHEBI:57783"/>
    </ligand>
</feature>
<dbReference type="Gene3D" id="3.40.50.720">
    <property type="entry name" value="NAD(P)-binding Rossmann-like Domain"/>
    <property type="match status" value="1"/>
</dbReference>
<evidence type="ECO:0000256" key="10">
    <source>
        <dbReference type="ARBA" id="ARBA00023002"/>
    </source>
</evidence>
<dbReference type="Pfam" id="PF01842">
    <property type="entry name" value="ACT"/>
    <property type="match status" value="1"/>
</dbReference>
<dbReference type="InterPro" id="IPR045865">
    <property type="entry name" value="ACT-like_dom_sf"/>
</dbReference>
<feature type="binding site" evidence="15">
    <location>
        <begin position="11"/>
        <end position="18"/>
    </location>
    <ligand>
        <name>NADP(+)</name>
        <dbReference type="ChEBI" id="CHEBI:58349"/>
    </ligand>
</feature>
<dbReference type="InterPro" id="IPR005106">
    <property type="entry name" value="Asp/hSer_DH_NAD-bd"/>
</dbReference>
<keyword evidence="12 16" id="KW-0486">Methionine biosynthesis</keyword>
<dbReference type="EC" id="1.1.1.3" evidence="5 16"/>
<evidence type="ECO:0000256" key="1">
    <source>
        <dbReference type="ARBA" id="ARBA00001920"/>
    </source>
</evidence>
<dbReference type="CDD" id="cd04881">
    <property type="entry name" value="ACT_HSDH-Hom"/>
    <property type="match status" value="1"/>
</dbReference>
<proteinExistence type="inferred from homology"/>
<dbReference type="InterPro" id="IPR036291">
    <property type="entry name" value="NAD(P)-bd_dom_sf"/>
</dbReference>
<dbReference type="NCBIfam" id="NF004976">
    <property type="entry name" value="PRK06349.1"/>
    <property type="match status" value="1"/>
</dbReference>
<dbReference type="Pfam" id="PF03447">
    <property type="entry name" value="NAD_binding_3"/>
    <property type="match status" value="1"/>
</dbReference>
<comment type="pathway">
    <text evidence="2 16">Amino-acid biosynthesis; L-threonine biosynthesis; L-threonine from L-aspartate: step 3/5.</text>
</comment>
<feature type="active site" description="Proton donor" evidence="14">
    <location>
        <position position="207"/>
    </location>
</feature>
<dbReference type="RefSeq" id="WP_015757647.1">
    <property type="nucleotide sequence ID" value="NC_013216.1"/>
</dbReference>
<evidence type="ECO:0000256" key="7">
    <source>
        <dbReference type="ARBA" id="ARBA00022605"/>
    </source>
</evidence>
<dbReference type="PROSITE" id="PS01042">
    <property type="entry name" value="HOMOSER_DHGENASE"/>
    <property type="match status" value="1"/>
</dbReference>
<dbReference type="PANTHER" id="PTHR43331">
    <property type="entry name" value="HOMOSERINE DEHYDROGENASE"/>
    <property type="match status" value="1"/>
</dbReference>
<evidence type="ECO:0000256" key="12">
    <source>
        <dbReference type="ARBA" id="ARBA00023167"/>
    </source>
</evidence>
<keyword evidence="10 16" id="KW-0560">Oxidoreductase</keyword>
<dbReference type="EMBL" id="CP001720">
    <property type="protein sequence ID" value="ACV62943.1"/>
    <property type="molecule type" value="Genomic_DNA"/>
</dbReference>
<keyword evidence="8 16" id="KW-0791">Threonine biosynthesis</keyword>
<dbReference type="InterPro" id="IPR019811">
    <property type="entry name" value="HDH_CS"/>
</dbReference>
<evidence type="ECO:0000256" key="6">
    <source>
        <dbReference type="ARBA" id="ARBA00013376"/>
    </source>
</evidence>
<evidence type="ECO:0000256" key="13">
    <source>
        <dbReference type="ARBA" id="ARBA00048841"/>
    </source>
</evidence>
<comment type="catalytic activity">
    <reaction evidence="13">
        <text>L-homoserine + NADP(+) = L-aspartate 4-semialdehyde + NADPH + H(+)</text>
        <dbReference type="Rhea" id="RHEA:15761"/>
        <dbReference type="ChEBI" id="CHEBI:15378"/>
        <dbReference type="ChEBI" id="CHEBI:57476"/>
        <dbReference type="ChEBI" id="CHEBI:57783"/>
        <dbReference type="ChEBI" id="CHEBI:58349"/>
        <dbReference type="ChEBI" id="CHEBI:537519"/>
        <dbReference type="EC" id="1.1.1.3"/>
    </reaction>
    <physiologicalReaction direction="right-to-left" evidence="13">
        <dbReference type="Rhea" id="RHEA:15763"/>
    </physiologicalReaction>
</comment>
<dbReference type="Pfam" id="PF00742">
    <property type="entry name" value="Homoserine_dh"/>
    <property type="match status" value="1"/>
</dbReference>
<dbReference type="InterPro" id="IPR002912">
    <property type="entry name" value="ACT_dom"/>
</dbReference>